<dbReference type="SMART" id="SM00487">
    <property type="entry name" value="DEXDc"/>
    <property type="match status" value="1"/>
</dbReference>
<dbReference type="PANTHER" id="PTHR13710:SF120">
    <property type="entry name" value="BIFUNCTIONAL 3'-5' EXONUCLEASE_ATP-DEPENDENT HELICASE WRN"/>
    <property type="match status" value="1"/>
</dbReference>
<evidence type="ECO:0000256" key="2">
    <source>
        <dbReference type="SAM" id="MobiDB-lite"/>
    </source>
</evidence>
<reference evidence="4 5" key="1">
    <citation type="submission" date="2019-01" db="EMBL/GenBank/DDBJ databases">
        <title>Genome sequencing of the rare red list fungi Fomitopsis rosea.</title>
        <authorList>
            <person name="Buettner E."/>
            <person name="Kellner H."/>
        </authorList>
    </citation>
    <scope>NUCLEOTIDE SEQUENCE [LARGE SCALE GENOMIC DNA]</scope>
    <source>
        <strain evidence="4 5">DSM 105464</strain>
    </source>
</reference>
<comment type="similarity">
    <text evidence="1">Belongs to the helicase family. RecQ subfamily.</text>
</comment>
<sequence length="392" mass="43340">MPNGPPSKHAWKLRHTTQKPLPPPTRRVPLKPEQVAELSRLMKEAFRWDEGPRNFQVEGVRSQIEGVDTIIQAPTGSGKTAIAAGPYVWPGNAMKTTIMVSPLLALEEEMVGTFKTEFGLPAVAVNGLIDKKELREIFKDIVQGRYRIVLTSPEMLQSPAFKFHVLCHQTFTQRVLSIVVDEAHCVSHWGADFRKLYGRLGTIRAHLHPGTPVIAVTATLTARVRRDLREILHFPKLGGKFINVGNDRPNVSIVVRACEHPQNTLADLDFILPATIDTPLDIPKTYVYVDKIETGNNIIDHLEALLHTRNPTLSNHGLIRPFNATMSPEYRQAAMSAFRENTSTAPSDGATEARGPIRILVCTDAAGMVSGIVVDKDESMTPGAGRVMHNIQ</sequence>
<comment type="caution">
    <text evidence="4">The sequence shown here is derived from an EMBL/GenBank/DDBJ whole genome shotgun (WGS) entry which is preliminary data.</text>
</comment>
<gene>
    <name evidence="4" type="ORF">EVJ58_g10779</name>
</gene>
<feature type="region of interest" description="Disordered" evidence="2">
    <location>
        <begin position="1"/>
        <end position="28"/>
    </location>
</feature>
<dbReference type="GO" id="GO:0009378">
    <property type="term" value="F:four-way junction helicase activity"/>
    <property type="evidence" value="ECO:0007669"/>
    <property type="project" value="TreeGrafter"/>
</dbReference>
<dbReference type="Proteomes" id="UP000298390">
    <property type="component" value="Unassembled WGS sequence"/>
</dbReference>
<dbReference type="GO" id="GO:0043138">
    <property type="term" value="F:3'-5' DNA helicase activity"/>
    <property type="evidence" value="ECO:0007669"/>
    <property type="project" value="TreeGrafter"/>
</dbReference>
<dbReference type="Pfam" id="PF00270">
    <property type="entry name" value="DEAD"/>
    <property type="match status" value="1"/>
</dbReference>
<dbReference type="SUPFAM" id="SSF52540">
    <property type="entry name" value="P-loop containing nucleoside triphosphate hydrolases"/>
    <property type="match status" value="2"/>
</dbReference>
<dbReference type="InterPro" id="IPR014001">
    <property type="entry name" value="Helicase_ATP-bd"/>
</dbReference>
<evidence type="ECO:0000256" key="1">
    <source>
        <dbReference type="ARBA" id="ARBA00005446"/>
    </source>
</evidence>
<evidence type="ECO:0000313" key="5">
    <source>
        <dbReference type="Proteomes" id="UP000298390"/>
    </source>
</evidence>
<dbReference type="GO" id="GO:0005634">
    <property type="term" value="C:nucleus"/>
    <property type="evidence" value="ECO:0007669"/>
    <property type="project" value="TreeGrafter"/>
</dbReference>
<dbReference type="GO" id="GO:0003676">
    <property type="term" value="F:nucleic acid binding"/>
    <property type="evidence" value="ECO:0007669"/>
    <property type="project" value="InterPro"/>
</dbReference>
<dbReference type="GO" id="GO:0005737">
    <property type="term" value="C:cytoplasm"/>
    <property type="evidence" value="ECO:0007669"/>
    <property type="project" value="TreeGrafter"/>
</dbReference>
<proteinExistence type="inferred from homology"/>
<dbReference type="EMBL" id="SEKV01001303">
    <property type="protein sequence ID" value="TFY51019.1"/>
    <property type="molecule type" value="Genomic_DNA"/>
</dbReference>
<dbReference type="AlphaFoldDB" id="A0A4Y9XR49"/>
<dbReference type="GO" id="GO:0005524">
    <property type="term" value="F:ATP binding"/>
    <property type="evidence" value="ECO:0007669"/>
    <property type="project" value="InterPro"/>
</dbReference>
<feature type="domain" description="Helicase ATP-binding" evidence="3">
    <location>
        <begin position="60"/>
        <end position="238"/>
    </location>
</feature>
<accession>A0A4Y9XR49</accession>
<dbReference type="GO" id="GO:0000724">
    <property type="term" value="P:double-strand break repair via homologous recombination"/>
    <property type="evidence" value="ECO:0007669"/>
    <property type="project" value="TreeGrafter"/>
</dbReference>
<organism evidence="4 5">
    <name type="scientific">Rhodofomes roseus</name>
    <dbReference type="NCBI Taxonomy" id="34475"/>
    <lineage>
        <taxon>Eukaryota</taxon>
        <taxon>Fungi</taxon>
        <taxon>Dikarya</taxon>
        <taxon>Basidiomycota</taxon>
        <taxon>Agaricomycotina</taxon>
        <taxon>Agaricomycetes</taxon>
        <taxon>Polyporales</taxon>
        <taxon>Rhodofomes</taxon>
    </lineage>
</organism>
<dbReference type="CDD" id="cd17920">
    <property type="entry name" value="DEXHc_RecQ"/>
    <property type="match status" value="1"/>
</dbReference>
<evidence type="ECO:0000259" key="3">
    <source>
        <dbReference type="PROSITE" id="PS51192"/>
    </source>
</evidence>
<dbReference type="PROSITE" id="PS51192">
    <property type="entry name" value="HELICASE_ATP_BIND_1"/>
    <property type="match status" value="1"/>
</dbReference>
<dbReference type="InterPro" id="IPR027417">
    <property type="entry name" value="P-loop_NTPase"/>
</dbReference>
<evidence type="ECO:0000313" key="4">
    <source>
        <dbReference type="EMBL" id="TFY51019.1"/>
    </source>
</evidence>
<name>A0A4Y9XR49_9APHY</name>
<protein>
    <recommendedName>
        <fullName evidence="3">Helicase ATP-binding domain-containing protein</fullName>
    </recommendedName>
</protein>
<dbReference type="PANTHER" id="PTHR13710">
    <property type="entry name" value="DNA HELICASE RECQ FAMILY MEMBER"/>
    <property type="match status" value="1"/>
</dbReference>
<dbReference type="GO" id="GO:0005694">
    <property type="term" value="C:chromosome"/>
    <property type="evidence" value="ECO:0007669"/>
    <property type="project" value="TreeGrafter"/>
</dbReference>
<dbReference type="STRING" id="34475.A0A4Y9XR49"/>
<dbReference type="Gene3D" id="3.40.50.300">
    <property type="entry name" value="P-loop containing nucleotide triphosphate hydrolases"/>
    <property type="match status" value="2"/>
</dbReference>
<dbReference type="InterPro" id="IPR011545">
    <property type="entry name" value="DEAD/DEAH_box_helicase_dom"/>
</dbReference>